<feature type="domain" description="HTH araC/xylS-type" evidence="7">
    <location>
        <begin position="457"/>
        <end position="557"/>
    </location>
</feature>
<dbReference type="InterPro" id="IPR018060">
    <property type="entry name" value="HTH_AraC"/>
</dbReference>
<dbReference type="SUPFAM" id="SSF48452">
    <property type="entry name" value="TPR-like"/>
    <property type="match status" value="2"/>
</dbReference>
<dbReference type="PANTHER" id="PTHR43280">
    <property type="entry name" value="ARAC-FAMILY TRANSCRIPTIONAL REGULATOR"/>
    <property type="match status" value="1"/>
</dbReference>
<dbReference type="SMART" id="SM00342">
    <property type="entry name" value="HTH_ARAC"/>
    <property type="match status" value="1"/>
</dbReference>
<keyword evidence="6" id="KW-0732">Signal</keyword>
<dbReference type="InterPro" id="IPR019734">
    <property type="entry name" value="TPR_rpt"/>
</dbReference>
<evidence type="ECO:0000256" key="3">
    <source>
        <dbReference type="ARBA" id="ARBA00023163"/>
    </source>
</evidence>
<evidence type="ECO:0000256" key="2">
    <source>
        <dbReference type="ARBA" id="ARBA00023125"/>
    </source>
</evidence>
<keyword evidence="2" id="KW-0238">DNA-binding</keyword>
<proteinExistence type="predicted"/>
<dbReference type="GO" id="GO:0003700">
    <property type="term" value="F:DNA-binding transcription factor activity"/>
    <property type="evidence" value="ECO:0007669"/>
    <property type="project" value="InterPro"/>
</dbReference>
<evidence type="ECO:0000313" key="8">
    <source>
        <dbReference type="EMBL" id="TXB60552.1"/>
    </source>
</evidence>
<feature type="chain" id="PRO_5022744207" evidence="6">
    <location>
        <begin position="25"/>
        <end position="564"/>
    </location>
</feature>
<keyword evidence="4" id="KW-0802">TPR repeat</keyword>
<organism evidence="8 9">
    <name type="scientific">Phaeodactylibacter luteus</name>
    <dbReference type="NCBI Taxonomy" id="1564516"/>
    <lineage>
        <taxon>Bacteria</taxon>
        <taxon>Pseudomonadati</taxon>
        <taxon>Bacteroidota</taxon>
        <taxon>Saprospiria</taxon>
        <taxon>Saprospirales</taxon>
        <taxon>Haliscomenobacteraceae</taxon>
        <taxon>Phaeodactylibacter</taxon>
    </lineage>
</organism>
<evidence type="ECO:0000259" key="7">
    <source>
        <dbReference type="PROSITE" id="PS01124"/>
    </source>
</evidence>
<dbReference type="Proteomes" id="UP000321580">
    <property type="component" value="Unassembled WGS sequence"/>
</dbReference>
<feature type="transmembrane region" description="Helical" evidence="5">
    <location>
        <begin position="377"/>
        <end position="399"/>
    </location>
</feature>
<dbReference type="Pfam" id="PF13181">
    <property type="entry name" value="TPR_8"/>
    <property type="match status" value="2"/>
</dbReference>
<evidence type="ECO:0000256" key="5">
    <source>
        <dbReference type="SAM" id="Phobius"/>
    </source>
</evidence>
<dbReference type="GO" id="GO:0043565">
    <property type="term" value="F:sequence-specific DNA binding"/>
    <property type="evidence" value="ECO:0007669"/>
    <property type="project" value="InterPro"/>
</dbReference>
<protein>
    <submittedName>
        <fullName evidence="8">Helix-turn-helix domain-containing protein</fullName>
    </submittedName>
</protein>
<keyword evidence="5" id="KW-0472">Membrane</keyword>
<reference evidence="8 9" key="1">
    <citation type="submission" date="2019-08" db="EMBL/GenBank/DDBJ databases">
        <title>Genome of Phaeodactylibacter luteus.</title>
        <authorList>
            <person name="Bowman J.P."/>
        </authorList>
    </citation>
    <scope>NUCLEOTIDE SEQUENCE [LARGE SCALE GENOMIC DNA]</scope>
    <source>
        <strain evidence="8 9">KCTC 42180</strain>
    </source>
</reference>
<sequence length="564" mass="64413">MIVLNAPWKPLLVFFALTALPLQSQTDTPYQAILQALAPKPALADSLAEAYLLFAEEQGSDSLIIEAKYLLGLAKYYNDQFFQSNRFYKEVLMANPKEGKEAIIQACWQNIGVNYDILGNYEESIQAYRAALKAAQKSNDSLTIAQLKLNIGLLEIKNEDVSTGISYLDEAHAYFKNQRDTFHLGLIYQNYALASEKQNNWQEVRSHAQKALNYFSPTEHYPEILRAKSNIGLAHLNLGNYKQALLFLRTVNEASAKVNLPRISALSEEHLGRYYLQTEQWPEAAEALKHAIEGYQKLGMVENMQKTYPLLAKALTQTSDKKQAEHLLDTLNQMIINTYNQKRNQNYLEIKAVYELEDKLKKIQLQQIAIRNKNKTVAILLALLLISILSTGLATFLYLQKQRLTQSLFLRNRELSEKNKTITAAQQKGVAPLELQSNSTLQEDRDKGFETLFDELDRMIVSQKLFLDPELSLSSLSKKLNTNDLYTSKAINTYANCNFNTYINTYRIEEARQLLEDEGQLLENKLLSLKCGFQSYSTFFRVFKSLTGLSPTAYKKQILENKKQ</sequence>
<dbReference type="SUPFAM" id="SSF46689">
    <property type="entry name" value="Homeodomain-like"/>
    <property type="match status" value="1"/>
</dbReference>
<accession>A0A5C6RFG1</accession>
<dbReference type="Gene3D" id="1.10.10.60">
    <property type="entry name" value="Homeodomain-like"/>
    <property type="match status" value="1"/>
</dbReference>
<keyword evidence="5" id="KW-1133">Transmembrane helix</keyword>
<feature type="signal peptide" evidence="6">
    <location>
        <begin position="1"/>
        <end position="24"/>
    </location>
</feature>
<dbReference type="EMBL" id="VOOR01000077">
    <property type="protein sequence ID" value="TXB60552.1"/>
    <property type="molecule type" value="Genomic_DNA"/>
</dbReference>
<dbReference type="SMART" id="SM00028">
    <property type="entry name" value="TPR"/>
    <property type="match status" value="6"/>
</dbReference>
<dbReference type="PROSITE" id="PS50005">
    <property type="entry name" value="TPR"/>
    <property type="match status" value="1"/>
</dbReference>
<dbReference type="Gene3D" id="1.25.40.10">
    <property type="entry name" value="Tetratricopeptide repeat domain"/>
    <property type="match status" value="2"/>
</dbReference>
<dbReference type="OrthoDB" id="5295174at2"/>
<keyword evidence="1" id="KW-0805">Transcription regulation</keyword>
<comment type="caution">
    <text evidence="8">The sequence shown here is derived from an EMBL/GenBank/DDBJ whole genome shotgun (WGS) entry which is preliminary data.</text>
</comment>
<dbReference type="PANTHER" id="PTHR43280:SF29">
    <property type="entry name" value="ARAC-FAMILY TRANSCRIPTIONAL REGULATOR"/>
    <property type="match status" value="1"/>
</dbReference>
<evidence type="ECO:0000256" key="4">
    <source>
        <dbReference type="PROSITE-ProRule" id="PRU00339"/>
    </source>
</evidence>
<feature type="repeat" description="TPR" evidence="4">
    <location>
        <begin position="105"/>
        <end position="138"/>
    </location>
</feature>
<name>A0A5C6RFG1_9BACT</name>
<evidence type="ECO:0000256" key="1">
    <source>
        <dbReference type="ARBA" id="ARBA00023015"/>
    </source>
</evidence>
<gene>
    <name evidence="8" type="ORF">FRY97_20515</name>
</gene>
<dbReference type="AlphaFoldDB" id="A0A5C6RFG1"/>
<dbReference type="PROSITE" id="PS01124">
    <property type="entry name" value="HTH_ARAC_FAMILY_2"/>
    <property type="match status" value="1"/>
</dbReference>
<evidence type="ECO:0000313" key="9">
    <source>
        <dbReference type="Proteomes" id="UP000321580"/>
    </source>
</evidence>
<evidence type="ECO:0000256" key="6">
    <source>
        <dbReference type="SAM" id="SignalP"/>
    </source>
</evidence>
<keyword evidence="3" id="KW-0804">Transcription</keyword>
<keyword evidence="5" id="KW-0812">Transmembrane</keyword>
<dbReference type="RefSeq" id="WP_147169498.1">
    <property type="nucleotide sequence ID" value="NZ_VOOR01000077.1"/>
</dbReference>
<dbReference type="InterPro" id="IPR011990">
    <property type="entry name" value="TPR-like_helical_dom_sf"/>
</dbReference>
<keyword evidence="9" id="KW-1185">Reference proteome</keyword>
<dbReference type="InterPro" id="IPR009057">
    <property type="entry name" value="Homeodomain-like_sf"/>
</dbReference>
<dbReference type="Pfam" id="PF12833">
    <property type="entry name" value="HTH_18"/>
    <property type="match status" value="1"/>
</dbReference>